<name>A0A9N7TV55_PLEPL</name>
<gene>
    <name evidence="1" type="ORF">PLEPLA_LOCUS6909</name>
</gene>
<sequence>MHYFFGILVAQLWQTGVYHPSAIIPCGMGPAAGSAQVQEQEEAWHMGAFWLELHAASIKLKKSPQPNTASHSPPGAGYDDRIVCCYMGTKRQSSSDEGDKHFVETVLSVRLAVSSLRGSLEEAAEVGRPTATSSSGPALVKALRLFHPAAMQRCGADGVRKWTPCVFATVSNSSLYTDALMRLHSAN</sequence>
<protein>
    <submittedName>
        <fullName evidence="1">Uncharacterized protein</fullName>
    </submittedName>
</protein>
<organism evidence="1 2">
    <name type="scientific">Pleuronectes platessa</name>
    <name type="common">European plaice</name>
    <dbReference type="NCBI Taxonomy" id="8262"/>
    <lineage>
        <taxon>Eukaryota</taxon>
        <taxon>Metazoa</taxon>
        <taxon>Chordata</taxon>
        <taxon>Craniata</taxon>
        <taxon>Vertebrata</taxon>
        <taxon>Euteleostomi</taxon>
        <taxon>Actinopterygii</taxon>
        <taxon>Neopterygii</taxon>
        <taxon>Teleostei</taxon>
        <taxon>Neoteleostei</taxon>
        <taxon>Acanthomorphata</taxon>
        <taxon>Carangaria</taxon>
        <taxon>Pleuronectiformes</taxon>
        <taxon>Pleuronectoidei</taxon>
        <taxon>Pleuronectidae</taxon>
        <taxon>Pleuronectes</taxon>
    </lineage>
</organism>
<proteinExistence type="predicted"/>
<reference evidence="1" key="1">
    <citation type="submission" date="2020-03" db="EMBL/GenBank/DDBJ databases">
        <authorList>
            <person name="Weist P."/>
        </authorList>
    </citation>
    <scope>NUCLEOTIDE SEQUENCE</scope>
</reference>
<dbReference type="EMBL" id="CADEAL010000362">
    <property type="protein sequence ID" value="CAB1419081.1"/>
    <property type="molecule type" value="Genomic_DNA"/>
</dbReference>
<keyword evidence="2" id="KW-1185">Reference proteome</keyword>
<comment type="caution">
    <text evidence="1">The sequence shown here is derived from an EMBL/GenBank/DDBJ whole genome shotgun (WGS) entry which is preliminary data.</text>
</comment>
<evidence type="ECO:0000313" key="1">
    <source>
        <dbReference type="EMBL" id="CAB1419081.1"/>
    </source>
</evidence>
<dbReference type="AlphaFoldDB" id="A0A9N7TV55"/>
<accession>A0A9N7TV55</accession>
<dbReference type="Proteomes" id="UP001153269">
    <property type="component" value="Unassembled WGS sequence"/>
</dbReference>
<evidence type="ECO:0000313" key="2">
    <source>
        <dbReference type="Proteomes" id="UP001153269"/>
    </source>
</evidence>